<feature type="transmembrane region" description="Helical" evidence="14">
    <location>
        <begin position="65"/>
        <end position="85"/>
    </location>
</feature>
<evidence type="ECO:0000313" key="16">
    <source>
        <dbReference type="EMBL" id="PIR03589.1"/>
    </source>
</evidence>
<evidence type="ECO:0000256" key="13">
    <source>
        <dbReference type="ARBA" id="ARBA00023136"/>
    </source>
</evidence>
<dbReference type="AlphaFoldDB" id="A0A2H0N3V8"/>
<keyword evidence="6" id="KW-0808">Transferase</keyword>
<evidence type="ECO:0000256" key="12">
    <source>
        <dbReference type="ARBA" id="ARBA00022989"/>
    </source>
</evidence>
<keyword evidence="11" id="KW-0862">Zinc</keyword>
<accession>A0A2H0N3V8</accession>
<evidence type="ECO:0000256" key="2">
    <source>
        <dbReference type="ARBA" id="ARBA00004141"/>
    </source>
</evidence>
<dbReference type="GO" id="GO:0016020">
    <property type="term" value="C:membrane"/>
    <property type="evidence" value="ECO:0007669"/>
    <property type="project" value="UniProtKB-SubCell"/>
</dbReference>
<evidence type="ECO:0000259" key="15">
    <source>
        <dbReference type="Pfam" id="PF12483"/>
    </source>
</evidence>
<organism evidence="16 17">
    <name type="scientific">Candidatus Magasanikbacteria bacterium CG11_big_fil_rev_8_21_14_0_20_39_34</name>
    <dbReference type="NCBI Taxonomy" id="1974653"/>
    <lineage>
        <taxon>Bacteria</taxon>
        <taxon>Candidatus Magasanikiibacteriota</taxon>
    </lineage>
</organism>
<evidence type="ECO:0000256" key="14">
    <source>
        <dbReference type="SAM" id="Phobius"/>
    </source>
</evidence>
<sequence length="480" mass="54851">MLGRNLFHTRLDERRSYFSIIDRKNLKNMQSITTKSTFATIFFFCGMILVFSSRDCDICYSKDTMLLKLFICGIITIFVALWFTYRYLRYERVAFDIANQPLLDTNEAVSGVSFAGEGTIASENLLESVAAKTPCVYYHSILEKYIPQGKNSYWKIVDENINYIPFKLLDRRGTLLVDVAHVDCDNSGQTLSVGKKIKDKQKLSEIDCEIVMQRKKVPPPVGMKGKFRRSEYVLRPGTKVFLYGYVDKNEKGESVVCESENYPLIVTRKSQKEYIAQFFKGKGLVYFVYLFILGGTFMMLFALFEGKILPLEAVSGIFFIIFGISVLHASVTLYNRIVVYKNRALNALSNIEGELKRRFDLIPNVVAALEGYVQHERSLQEVVALLRSVGPQESIGLVDTNLHNKILASIEAYPNLKASEGFQKLMILLTDTEERIAYSRSFYNKTVEQYNTAVQQFPTNILANLAHLSPLHFINYQENL</sequence>
<dbReference type="GO" id="GO:0008270">
    <property type="term" value="F:zinc ion binding"/>
    <property type="evidence" value="ECO:0007669"/>
    <property type="project" value="UniProtKB-KW"/>
</dbReference>
<feature type="transmembrane region" description="Helical" evidence="14">
    <location>
        <begin position="316"/>
        <end position="334"/>
    </location>
</feature>
<comment type="caution">
    <text evidence="16">The sequence shown here is derived from an EMBL/GenBank/DDBJ whole genome shotgun (WGS) entry which is preliminary data.</text>
</comment>
<dbReference type="GO" id="GO:0016567">
    <property type="term" value="P:protein ubiquitination"/>
    <property type="evidence" value="ECO:0007669"/>
    <property type="project" value="InterPro"/>
</dbReference>
<dbReference type="InterPro" id="IPR007156">
    <property type="entry name" value="MamQ_LemA"/>
</dbReference>
<reference evidence="16 17" key="1">
    <citation type="submission" date="2017-09" db="EMBL/GenBank/DDBJ databases">
        <title>Depth-based differentiation of microbial function through sediment-hosted aquifers and enrichment of novel symbionts in the deep terrestrial subsurface.</title>
        <authorList>
            <person name="Probst A.J."/>
            <person name="Ladd B."/>
            <person name="Jarett J.K."/>
            <person name="Geller-Mcgrath D.E."/>
            <person name="Sieber C.M."/>
            <person name="Emerson J.B."/>
            <person name="Anantharaman K."/>
            <person name="Thomas B.C."/>
            <person name="Malmstrom R."/>
            <person name="Stieglmeier M."/>
            <person name="Klingl A."/>
            <person name="Woyke T."/>
            <person name="Ryan C.M."/>
            <person name="Banfield J.F."/>
        </authorList>
    </citation>
    <scope>NUCLEOTIDE SEQUENCE [LARGE SCALE GENOMIC DNA]</scope>
    <source>
        <strain evidence="16">CG11_big_fil_rev_8_21_14_0_20_39_34</strain>
    </source>
</reference>
<evidence type="ECO:0000256" key="9">
    <source>
        <dbReference type="ARBA" id="ARBA00022771"/>
    </source>
</evidence>
<keyword evidence="13 14" id="KW-0472">Membrane</keyword>
<name>A0A2H0N3V8_9BACT</name>
<dbReference type="Pfam" id="PF04011">
    <property type="entry name" value="LemA"/>
    <property type="match status" value="1"/>
</dbReference>
<evidence type="ECO:0000256" key="6">
    <source>
        <dbReference type="ARBA" id="ARBA00022679"/>
    </source>
</evidence>
<evidence type="ECO:0000256" key="8">
    <source>
        <dbReference type="ARBA" id="ARBA00022723"/>
    </source>
</evidence>
<dbReference type="Proteomes" id="UP000229600">
    <property type="component" value="Unassembled WGS sequence"/>
</dbReference>
<dbReference type="EC" id="2.3.2.27" evidence="5"/>
<dbReference type="Pfam" id="PF12483">
    <property type="entry name" value="GIDE"/>
    <property type="match status" value="1"/>
</dbReference>
<comment type="similarity">
    <text evidence="4">Belongs to the LemA family.</text>
</comment>
<keyword evidence="7 14" id="KW-0812">Transmembrane</keyword>
<dbReference type="PANTHER" id="PTHR34478">
    <property type="entry name" value="PROTEIN LEMA"/>
    <property type="match status" value="1"/>
</dbReference>
<dbReference type="InterPro" id="IPR022170">
    <property type="entry name" value="MUL1-like"/>
</dbReference>
<feature type="domain" description="E3 Ubiquitin ligase MUL1-like" evidence="15">
    <location>
        <begin position="150"/>
        <end position="282"/>
    </location>
</feature>
<evidence type="ECO:0000256" key="3">
    <source>
        <dbReference type="ARBA" id="ARBA00004167"/>
    </source>
</evidence>
<evidence type="ECO:0000256" key="10">
    <source>
        <dbReference type="ARBA" id="ARBA00022786"/>
    </source>
</evidence>
<comment type="catalytic activity">
    <reaction evidence="1">
        <text>S-ubiquitinyl-[E2 ubiquitin-conjugating enzyme]-L-cysteine + [acceptor protein]-L-lysine = [E2 ubiquitin-conjugating enzyme]-L-cysteine + N(6)-ubiquitinyl-[acceptor protein]-L-lysine.</text>
        <dbReference type="EC" id="2.3.2.27"/>
    </reaction>
</comment>
<evidence type="ECO:0000256" key="7">
    <source>
        <dbReference type="ARBA" id="ARBA00022692"/>
    </source>
</evidence>
<protein>
    <recommendedName>
        <fullName evidence="5">RING-type E3 ubiquitin transferase</fullName>
        <ecNumber evidence="5">2.3.2.27</ecNumber>
    </recommendedName>
</protein>
<dbReference type="InterPro" id="IPR023353">
    <property type="entry name" value="LemA-like_dom_sf"/>
</dbReference>
<comment type="subcellular location">
    <subcellularLocation>
        <location evidence="2">Membrane</location>
        <topology evidence="2">Multi-pass membrane protein</topology>
    </subcellularLocation>
    <subcellularLocation>
        <location evidence="3">Membrane</location>
        <topology evidence="3">Single-pass membrane protein</topology>
    </subcellularLocation>
</comment>
<dbReference type="EMBL" id="PCWN01000011">
    <property type="protein sequence ID" value="PIR03589.1"/>
    <property type="molecule type" value="Genomic_DNA"/>
</dbReference>
<evidence type="ECO:0000256" key="5">
    <source>
        <dbReference type="ARBA" id="ARBA00012483"/>
    </source>
</evidence>
<evidence type="ECO:0000256" key="11">
    <source>
        <dbReference type="ARBA" id="ARBA00022833"/>
    </source>
</evidence>
<evidence type="ECO:0000256" key="1">
    <source>
        <dbReference type="ARBA" id="ARBA00000900"/>
    </source>
</evidence>
<evidence type="ECO:0000256" key="4">
    <source>
        <dbReference type="ARBA" id="ARBA00008854"/>
    </source>
</evidence>
<keyword evidence="9" id="KW-0863">Zinc-finger</keyword>
<dbReference type="SUPFAM" id="SSF140478">
    <property type="entry name" value="LemA-like"/>
    <property type="match status" value="1"/>
</dbReference>
<feature type="transmembrane region" description="Helical" evidence="14">
    <location>
        <begin position="284"/>
        <end position="304"/>
    </location>
</feature>
<feature type="transmembrane region" description="Helical" evidence="14">
    <location>
        <begin position="32"/>
        <end position="53"/>
    </location>
</feature>
<keyword evidence="12 14" id="KW-1133">Transmembrane helix</keyword>
<evidence type="ECO:0000313" key="17">
    <source>
        <dbReference type="Proteomes" id="UP000229600"/>
    </source>
</evidence>
<dbReference type="PANTHER" id="PTHR34478:SF1">
    <property type="entry name" value="PROTEIN LEMA"/>
    <property type="match status" value="1"/>
</dbReference>
<dbReference type="GO" id="GO:0061630">
    <property type="term" value="F:ubiquitin protein ligase activity"/>
    <property type="evidence" value="ECO:0007669"/>
    <property type="project" value="UniProtKB-EC"/>
</dbReference>
<gene>
    <name evidence="16" type="ORF">COV59_05365</name>
</gene>
<proteinExistence type="inferred from homology"/>
<keyword evidence="10" id="KW-0833">Ubl conjugation pathway</keyword>
<dbReference type="Gene3D" id="1.20.1440.20">
    <property type="entry name" value="LemA-like domain"/>
    <property type="match status" value="1"/>
</dbReference>
<keyword evidence="8" id="KW-0479">Metal-binding</keyword>